<keyword evidence="3" id="KW-1185">Reference proteome</keyword>
<dbReference type="Proteomes" id="UP000593564">
    <property type="component" value="Unassembled WGS sequence"/>
</dbReference>
<reference evidence="2 3" key="2">
    <citation type="submission" date="2020-07" db="EMBL/GenBank/DDBJ databases">
        <title>Genome assembly of wild tea tree DASZ reveals pedigree and selection history of tea varieties.</title>
        <authorList>
            <person name="Zhang W."/>
        </authorList>
    </citation>
    <scope>NUCLEOTIDE SEQUENCE [LARGE SCALE GENOMIC DNA]</scope>
    <source>
        <strain evidence="3">cv. G240</strain>
        <tissue evidence="2">Leaf</tissue>
    </source>
</reference>
<gene>
    <name evidence="2" type="ORF">HYC85_028315</name>
</gene>
<reference evidence="3" key="1">
    <citation type="journal article" date="2020" name="Nat. Commun.">
        <title>Genome assembly of wild tea tree DASZ reveals pedigree and selection history of tea varieties.</title>
        <authorList>
            <person name="Zhang W."/>
            <person name="Zhang Y."/>
            <person name="Qiu H."/>
            <person name="Guo Y."/>
            <person name="Wan H."/>
            <person name="Zhang X."/>
            <person name="Scossa F."/>
            <person name="Alseekh S."/>
            <person name="Zhang Q."/>
            <person name="Wang P."/>
            <person name="Xu L."/>
            <person name="Schmidt M.H."/>
            <person name="Jia X."/>
            <person name="Li D."/>
            <person name="Zhu A."/>
            <person name="Guo F."/>
            <person name="Chen W."/>
            <person name="Ni D."/>
            <person name="Usadel B."/>
            <person name="Fernie A.R."/>
            <person name="Wen W."/>
        </authorList>
    </citation>
    <scope>NUCLEOTIDE SEQUENCE [LARGE SCALE GENOMIC DNA]</scope>
    <source>
        <strain evidence="3">cv. G240</strain>
    </source>
</reference>
<keyword evidence="1" id="KW-0812">Transmembrane</keyword>
<organism evidence="2 3">
    <name type="scientific">Camellia sinensis</name>
    <name type="common">Tea plant</name>
    <name type="synonym">Thea sinensis</name>
    <dbReference type="NCBI Taxonomy" id="4442"/>
    <lineage>
        <taxon>Eukaryota</taxon>
        <taxon>Viridiplantae</taxon>
        <taxon>Streptophyta</taxon>
        <taxon>Embryophyta</taxon>
        <taxon>Tracheophyta</taxon>
        <taxon>Spermatophyta</taxon>
        <taxon>Magnoliopsida</taxon>
        <taxon>eudicotyledons</taxon>
        <taxon>Gunneridae</taxon>
        <taxon>Pentapetalae</taxon>
        <taxon>asterids</taxon>
        <taxon>Ericales</taxon>
        <taxon>Theaceae</taxon>
        <taxon>Camellia</taxon>
    </lineage>
</organism>
<evidence type="ECO:0000313" key="2">
    <source>
        <dbReference type="EMBL" id="KAF5932144.1"/>
    </source>
</evidence>
<keyword evidence="1" id="KW-1133">Transmembrane helix</keyword>
<keyword evidence="1" id="KW-0472">Membrane</keyword>
<proteinExistence type="predicted"/>
<dbReference type="Gene3D" id="3.30.750.24">
    <property type="entry name" value="STAS domain"/>
    <property type="match status" value="1"/>
</dbReference>
<dbReference type="AlphaFoldDB" id="A0A7J7FYU9"/>
<evidence type="ECO:0000256" key="1">
    <source>
        <dbReference type="SAM" id="Phobius"/>
    </source>
</evidence>
<sequence length="297" mass="33678">MCFETMFHVFYRIIVLDLKSSRTCMALYMRPSLRVSHMFWMINTLDGEEVYVLRVGLGHIISLFFYMFFLWLYCIMEKTWSISHQQTHLSGTKYVLKISKLHAAFQVGVSILRVLLHVAKPNTSILGRIPSTQIYTCLSRHKEATRVSSFLILAIETPLFDKFHSSPATGLGGGSVRLKANSECKMNCLILDMTGKYTIDNKKIPLLSLSSCSASQSKLDFLFISNQICSPFVSIGLYSKNFFKVCAPLSTRKFIMVICLGKEIDMQFIFCNGKNLLVQILNLLGSDSKKAKIENIS</sequence>
<name>A0A7J7FYU9_CAMSI</name>
<accession>A0A7J7FYU9</accession>
<dbReference type="InterPro" id="IPR036513">
    <property type="entry name" value="STAS_dom_sf"/>
</dbReference>
<dbReference type="EMBL" id="JACBKZ010000014">
    <property type="protein sequence ID" value="KAF5932144.1"/>
    <property type="molecule type" value="Genomic_DNA"/>
</dbReference>
<comment type="caution">
    <text evidence="2">The sequence shown here is derived from an EMBL/GenBank/DDBJ whole genome shotgun (WGS) entry which is preliminary data.</text>
</comment>
<evidence type="ECO:0000313" key="3">
    <source>
        <dbReference type="Proteomes" id="UP000593564"/>
    </source>
</evidence>
<protein>
    <submittedName>
        <fullName evidence="2">Uncharacterized protein</fullName>
    </submittedName>
</protein>
<feature type="transmembrane region" description="Helical" evidence="1">
    <location>
        <begin position="51"/>
        <end position="74"/>
    </location>
</feature>